<dbReference type="Proteomes" id="UP000663929">
    <property type="component" value="Chromosome"/>
</dbReference>
<proteinExistence type="predicted"/>
<evidence type="ECO:0000313" key="1">
    <source>
        <dbReference type="EMBL" id="QTD49654.1"/>
    </source>
</evidence>
<gene>
    <name evidence="1" type="ORF">J3U87_29070</name>
</gene>
<organism evidence="1 2">
    <name type="scientific">Sulfidibacter corallicola</name>
    <dbReference type="NCBI Taxonomy" id="2818388"/>
    <lineage>
        <taxon>Bacteria</taxon>
        <taxon>Pseudomonadati</taxon>
        <taxon>Acidobacteriota</taxon>
        <taxon>Holophagae</taxon>
        <taxon>Acanthopleuribacterales</taxon>
        <taxon>Acanthopleuribacteraceae</taxon>
        <taxon>Sulfidibacter</taxon>
    </lineage>
</organism>
<dbReference type="KEGG" id="scor:J3U87_29070"/>
<evidence type="ECO:0000313" key="2">
    <source>
        <dbReference type="Proteomes" id="UP000663929"/>
    </source>
</evidence>
<name>A0A8A4TKC5_SULCO</name>
<sequence>MWTSREADDIRQVFRAMIEACDTRARVLRRGEGERLFGPDPDGWDEVGEEPIEIIRTPPIDVTNAIDAKASTFPDSVIQAGDRLEVSGQTYRVQTRVEKDLFGVVTHWELELVEIIET</sequence>
<dbReference type="RefSeq" id="WP_237379287.1">
    <property type="nucleotide sequence ID" value="NZ_CP071793.1"/>
</dbReference>
<keyword evidence="2" id="KW-1185">Reference proteome</keyword>
<dbReference type="EMBL" id="CP071793">
    <property type="protein sequence ID" value="QTD49654.1"/>
    <property type="molecule type" value="Genomic_DNA"/>
</dbReference>
<accession>A0A8A4TKC5</accession>
<reference evidence="1" key="1">
    <citation type="submission" date="2021-03" db="EMBL/GenBank/DDBJ databases">
        <title>Acanthopleuribacteraceae sp. M133.</title>
        <authorList>
            <person name="Wang G."/>
        </authorList>
    </citation>
    <scope>NUCLEOTIDE SEQUENCE</scope>
    <source>
        <strain evidence="1">M133</strain>
    </source>
</reference>
<dbReference type="AlphaFoldDB" id="A0A8A4TKC5"/>
<protein>
    <submittedName>
        <fullName evidence="1">Uncharacterized protein</fullName>
    </submittedName>
</protein>